<dbReference type="GO" id="GO:0016887">
    <property type="term" value="F:ATP hydrolysis activity"/>
    <property type="evidence" value="ECO:0007669"/>
    <property type="project" value="InterPro"/>
</dbReference>
<dbReference type="PROSITE" id="PS00211">
    <property type="entry name" value="ABC_TRANSPORTER_1"/>
    <property type="match status" value="1"/>
</dbReference>
<keyword evidence="4 6" id="KW-0067">ATP-binding</keyword>
<keyword evidence="2" id="KW-0813">Transport</keyword>
<dbReference type="AlphaFoldDB" id="A0A1I2LXF2"/>
<dbReference type="InterPro" id="IPR003439">
    <property type="entry name" value="ABC_transporter-like_ATP-bd"/>
</dbReference>
<reference evidence="6 7" key="1">
    <citation type="submission" date="2016-10" db="EMBL/GenBank/DDBJ databases">
        <authorList>
            <person name="de Groot N.N."/>
        </authorList>
    </citation>
    <scope>NUCLEOTIDE SEQUENCE [LARGE SCALE GENOMIC DNA]</scope>
    <source>
        <strain evidence="6 7">DSM 44945</strain>
    </source>
</reference>
<evidence type="ECO:0000313" key="7">
    <source>
        <dbReference type="Proteomes" id="UP000198661"/>
    </source>
</evidence>
<evidence type="ECO:0000256" key="2">
    <source>
        <dbReference type="ARBA" id="ARBA00022448"/>
    </source>
</evidence>
<dbReference type="PANTHER" id="PTHR43335:SF4">
    <property type="entry name" value="ABC TRANSPORTER, ATP-BINDING PROTEIN"/>
    <property type="match status" value="1"/>
</dbReference>
<protein>
    <submittedName>
        <fullName evidence="6">ABC-2 type transport system ATP-binding protein</fullName>
    </submittedName>
</protein>
<gene>
    <name evidence="6" type="ORF">SAMN04488025_10688</name>
</gene>
<dbReference type="GO" id="GO:0005524">
    <property type="term" value="F:ATP binding"/>
    <property type="evidence" value="ECO:0007669"/>
    <property type="project" value="UniProtKB-KW"/>
</dbReference>
<dbReference type="PROSITE" id="PS50893">
    <property type="entry name" value="ABC_TRANSPORTER_2"/>
    <property type="match status" value="1"/>
</dbReference>
<dbReference type="STRING" id="201973.SAMN04488025_10688"/>
<dbReference type="Gene3D" id="3.40.50.300">
    <property type="entry name" value="P-loop containing nucleotide triphosphate hydrolases"/>
    <property type="match status" value="1"/>
</dbReference>
<keyword evidence="3" id="KW-0547">Nucleotide-binding</keyword>
<dbReference type="SUPFAM" id="SSF52540">
    <property type="entry name" value="P-loop containing nucleoside triphosphate hydrolases"/>
    <property type="match status" value="1"/>
</dbReference>
<dbReference type="InterPro" id="IPR003593">
    <property type="entry name" value="AAA+_ATPase"/>
</dbReference>
<evidence type="ECO:0000259" key="5">
    <source>
        <dbReference type="PROSITE" id="PS50893"/>
    </source>
</evidence>
<accession>A0A1I2LXF2</accession>
<proteinExistence type="inferred from homology"/>
<organism evidence="6 7">
    <name type="scientific">Planifilum fulgidum</name>
    <dbReference type="NCBI Taxonomy" id="201973"/>
    <lineage>
        <taxon>Bacteria</taxon>
        <taxon>Bacillati</taxon>
        <taxon>Bacillota</taxon>
        <taxon>Bacilli</taxon>
        <taxon>Bacillales</taxon>
        <taxon>Thermoactinomycetaceae</taxon>
        <taxon>Planifilum</taxon>
    </lineage>
</organism>
<dbReference type="SMART" id="SM00382">
    <property type="entry name" value="AAA"/>
    <property type="match status" value="1"/>
</dbReference>
<evidence type="ECO:0000256" key="4">
    <source>
        <dbReference type="ARBA" id="ARBA00022840"/>
    </source>
</evidence>
<dbReference type="InterPro" id="IPR017871">
    <property type="entry name" value="ABC_transporter-like_CS"/>
</dbReference>
<sequence length="308" mass="35089">MINSPVLEIRDVSKEIGRRRIIDSVSLKVYPGEVMGILGPNGAGKTTLIRLMTGLVAPTRGEIRIRGKCVRSQFEQAMKHVGAIVENPEFYPFLTGYKNLLHFARMVPGVGEKRIREVISLVKLEEAIHDPVKTYSLGMRQRLGVAQAILHRPALLILDEPTNGLDPAGIRELRDYLRRLAEKERTAVVVSSHLLSEMQLMCDRVAILRGGKLIEVRRMSEILRRDSEELRTRFEVDRTDPVPSVLLQLGLNREWKECPGGFEIRLRREETAELNRRLIEAGVRVYAIRRLEQSLEERFLELTEGDAP</sequence>
<evidence type="ECO:0000313" key="6">
    <source>
        <dbReference type="EMBL" id="SFF83914.1"/>
    </source>
</evidence>
<dbReference type="EMBL" id="FOOK01000006">
    <property type="protein sequence ID" value="SFF83914.1"/>
    <property type="molecule type" value="Genomic_DNA"/>
</dbReference>
<feature type="domain" description="ABC transporter" evidence="5">
    <location>
        <begin position="7"/>
        <end position="235"/>
    </location>
</feature>
<dbReference type="Proteomes" id="UP000198661">
    <property type="component" value="Unassembled WGS sequence"/>
</dbReference>
<dbReference type="PANTHER" id="PTHR43335">
    <property type="entry name" value="ABC TRANSPORTER, ATP-BINDING PROTEIN"/>
    <property type="match status" value="1"/>
</dbReference>
<dbReference type="Pfam" id="PF00005">
    <property type="entry name" value="ABC_tran"/>
    <property type="match status" value="1"/>
</dbReference>
<name>A0A1I2LXF2_9BACL</name>
<dbReference type="RefSeq" id="WP_177198996.1">
    <property type="nucleotide sequence ID" value="NZ_FOOK01000006.1"/>
</dbReference>
<dbReference type="InterPro" id="IPR027417">
    <property type="entry name" value="P-loop_NTPase"/>
</dbReference>
<comment type="similarity">
    <text evidence="1">Belongs to the ABC transporter superfamily.</text>
</comment>
<evidence type="ECO:0000256" key="1">
    <source>
        <dbReference type="ARBA" id="ARBA00005417"/>
    </source>
</evidence>
<keyword evidence="7" id="KW-1185">Reference proteome</keyword>
<evidence type="ECO:0000256" key="3">
    <source>
        <dbReference type="ARBA" id="ARBA00022741"/>
    </source>
</evidence>